<dbReference type="AlphaFoldDB" id="A0A218X5Q3"/>
<evidence type="ECO:0000256" key="1">
    <source>
        <dbReference type="ARBA" id="ARBA00022614"/>
    </source>
</evidence>
<reference evidence="7" key="1">
    <citation type="journal article" date="2017" name="Plant J.">
        <title>The pomegranate (Punica granatum L.) genome and the genomics of punicalagin biosynthesis.</title>
        <authorList>
            <person name="Qin G."/>
            <person name="Xu C."/>
            <person name="Ming R."/>
            <person name="Tang H."/>
            <person name="Guyot R."/>
            <person name="Kramer E.M."/>
            <person name="Hu Y."/>
            <person name="Yi X."/>
            <person name="Qi Y."/>
            <person name="Xu X."/>
            <person name="Gao Z."/>
            <person name="Pan H."/>
            <person name="Jian J."/>
            <person name="Tian Y."/>
            <person name="Yue Z."/>
            <person name="Xu Y."/>
        </authorList>
    </citation>
    <scope>NUCLEOTIDE SEQUENCE [LARGE SCALE GENOMIC DNA]</scope>
    <source>
        <strain evidence="7">cv. Dabenzi</strain>
    </source>
</reference>
<organism evidence="6 7">
    <name type="scientific">Punica granatum</name>
    <name type="common">Pomegranate</name>
    <dbReference type="NCBI Taxonomy" id="22663"/>
    <lineage>
        <taxon>Eukaryota</taxon>
        <taxon>Viridiplantae</taxon>
        <taxon>Streptophyta</taxon>
        <taxon>Embryophyta</taxon>
        <taxon>Tracheophyta</taxon>
        <taxon>Spermatophyta</taxon>
        <taxon>Magnoliopsida</taxon>
        <taxon>eudicotyledons</taxon>
        <taxon>Gunneridae</taxon>
        <taxon>Pentapetalae</taxon>
        <taxon>rosids</taxon>
        <taxon>malvids</taxon>
        <taxon>Myrtales</taxon>
        <taxon>Lythraceae</taxon>
        <taxon>Punica</taxon>
    </lineage>
</organism>
<dbReference type="Gene3D" id="3.40.50.300">
    <property type="entry name" value="P-loop containing nucleotide triphosphate hydrolases"/>
    <property type="match status" value="1"/>
</dbReference>
<protein>
    <submittedName>
        <fullName evidence="6">Uncharacterized protein</fullName>
    </submittedName>
</protein>
<feature type="domain" description="Disease resistance protein Roq1-like winged-helix" evidence="4">
    <location>
        <begin position="151"/>
        <end position="219"/>
    </location>
</feature>
<dbReference type="InterPro" id="IPR032675">
    <property type="entry name" value="LRR_dom_sf"/>
</dbReference>
<dbReference type="GO" id="GO:0006952">
    <property type="term" value="P:defense response"/>
    <property type="evidence" value="ECO:0007669"/>
    <property type="project" value="UniProtKB-KW"/>
</dbReference>
<dbReference type="Pfam" id="PF23282">
    <property type="entry name" value="WHD_ROQ1"/>
    <property type="match status" value="1"/>
</dbReference>
<dbReference type="PANTHER" id="PTHR11017">
    <property type="entry name" value="LEUCINE-RICH REPEAT-CONTAINING PROTEIN"/>
    <property type="match status" value="1"/>
</dbReference>
<evidence type="ECO:0000259" key="5">
    <source>
        <dbReference type="Pfam" id="PF23598"/>
    </source>
</evidence>
<gene>
    <name evidence="6" type="ORF">CDL15_Pgr019544</name>
</gene>
<dbReference type="EMBL" id="MTKT01002229">
    <property type="protein sequence ID" value="OWM80264.1"/>
    <property type="molecule type" value="Genomic_DNA"/>
</dbReference>
<comment type="caution">
    <text evidence="6">The sequence shown here is derived from an EMBL/GenBank/DDBJ whole genome shotgun (WGS) entry which is preliminary data.</text>
</comment>
<dbReference type="GO" id="GO:0043531">
    <property type="term" value="F:ADP binding"/>
    <property type="evidence" value="ECO:0007669"/>
    <property type="project" value="InterPro"/>
</dbReference>
<dbReference type="InterPro" id="IPR055414">
    <property type="entry name" value="LRR_R13L4/SHOC2-like"/>
</dbReference>
<feature type="domain" description="NB-ARC" evidence="3">
    <location>
        <begin position="31"/>
        <end position="116"/>
    </location>
</feature>
<evidence type="ECO:0000313" key="6">
    <source>
        <dbReference type="EMBL" id="OWM80264.1"/>
    </source>
</evidence>
<feature type="domain" description="Disease resistance R13L4/SHOC-2-like LRR" evidence="5">
    <location>
        <begin position="253"/>
        <end position="361"/>
    </location>
</feature>
<sequence>MFRHHRGLQDFQGQLVSDILRLEQQAYANVEEGINVLRERIRHKKVLILLDDVNHINQFKALAADVSWFGRGSRINITTREKGLSDQFKVQDLYEVALLEESHALELFCMHAFRDKLPRPDLAEEALQIVNITGRLPLALELKISYESLEREQKEIFLDIAFLFIGMDVRLVIPMWKDAKYSPEVGIEILQLKSLIKIGEDNTIWMHDQLRDLGRSTVEQEDKEPGWRSRLWHGEDAFNVLVQQQGTSKVEAISLEGYHFVNISELRELDSRVLRGVASVGSLVNLRILSLSHSGLKELPNSIGQLTSLVELILTGTDIRRLPDFIGDLHDLEVFMIDDTYVSGLPGNLGNLKKLKVLDARGQQNTK</sequence>
<dbReference type="Pfam" id="PF23598">
    <property type="entry name" value="LRR_14"/>
    <property type="match status" value="1"/>
</dbReference>
<dbReference type="InterPro" id="IPR058192">
    <property type="entry name" value="WHD_ROQ1-like"/>
</dbReference>
<dbReference type="GO" id="GO:0051707">
    <property type="term" value="P:response to other organism"/>
    <property type="evidence" value="ECO:0007669"/>
    <property type="project" value="UniProtKB-ARBA"/>
</dbReference>
<dbReference type="Pfam" id="PF00931">
    <property type="entry name" value="NB-ARC"/>
    <property type="match status" value="1"/>
</dbReference>
<keyword evidence="2" id="KW-0677">Repeat</keyword>
<dbReference type="SUPFAM" id="SSF52540">
    <property type="entry name" value="P-loop containing nucleoside triphosphate hydrolases"/>
    <property type="match status" value="1"/>
</dbReference>
<dbReference type="InterPro" id="IPR027417">
    <property type="entry name" value="P-loop_NTPase"/>
</dbReference>
<evidence type="ECO:0000313" key="7">
    <source>
        <dbReference type="Proteomes" id="UP000197138"/>
    </source>
</evidence>
<dbReference type="Gene3D" id="3.80.10.10">
    <property type="entry name" value="Ribonuclease Inhibitor"/>
    <property type="match status" value="1"/>
</dbReference>
<dbReference type="InterPro" id="IPR044974">
    <property type="entry name" value="Disease_R_plants"/>
</dbReference>
<evidence type="ECO:0000256" key="2">
    <source>
        <dbReference type="ARBA" id="ARBA00022737"/>
    </source>
</evidence>
<name>A0A218X5Q3_PUNGR</name>
<proteinExistence type="predicted"/>
<dbReference type="InterPro" id="IPR002182">
    <property type="entry name" value="NB-ARC"/>
</dbReference>
<dbReference type="PRINTS" id="PR00364">
    <property type="entry name" value="DISEASERSIST"/>
</dbReference>
<dbReference type="SUPFAM" id="SSF52058">
    <property type="entry name" value="L domain-like"/>
    <property type="match status" value="1"/>
</dbReference>
<dbReference type="Proteomes" id="UP000197138">
    <property type="component" value="Unassembled WGS sequence"/>
</dbReference>
<evidence type="ECO:0000259" key="4">
    <source>
        <dbReference type="Pfam" id="PF23282"/>
    </source>
</evidence>
<keyword evidence="1" id="KW-0433">Leucine-rich repeat</keyword>
<evidence type="ECO:0000259" key="3">
    <source>
        <dbReference type="Pfam" id="PF00931"/>
    </source>
</evidence>
<dbReference type="PANTHER" id="PTHR11017:SF570">
    <property type="entry name" value="DISEASE RESISTANCE PROTEIN (TIR-NBS CLASS)-RELATED"/>
    <property type="match status" value="1"/>
</dbReference>
<accession>A0A218X5Q3</accession>